<organism evidence="4 5">
    <name type="scientific">Streptomyces cremeus</name>
    <dbReference type="NCBI Taxonomy" id="66881"/>
    <lineage>
        <taxon>Bacteria</taxon>
        <taxon>Bacillati</taxon>
        <taxon>Actinomycetota</taxon>
        <taxon>Actinomycetes</taxon>
        <taxon>Kitasatosporales</taxon>
        <taxon>Streptomycetaceae</taxon>
        <taxon>Streptomyces</taxon>
    </lineage>
</organism>
<evidence type="ECO:0000313" key="5">
    <source>
        <dbReference type="Proteomes" id="UP001589718"/>
    </source>
</evidence>
<keyword evidence="1" id="KW-0596">Phosphopantetheine</keyword>
<dbReference type="SUPFAM" id="SSF47336">
    <property type="entry name" value="ACP-like"/>
    <property type="match status" value="1"/>
</dbReference>
<evidence type="ECO:0000256" key="1">
    <source>
        <dbReference type="ARBA" id="ARBA00022450"/>
    </source>
</evidence>
<evidence type="ECO:0000259" key="3">
    <source>
        <dbReference type="PROSITE" id="PS50075"/>
    </source>
</evidence>
<dbReference type="Gene3D" id="1.10.1200.10">
    <property type="entry name" value="ACP-like"/>
    <property type="match status" value="1"/>
</dbReference>
<dbReference type="InterPro" id="IPR006162">
    <property type="entry name" value="Ppantetheine_attach_site"/>
</dbReference>
<dbReference type="InterPro" id="IPR036736">
    <property type="entry name" value="ACP-like_sf"/>
</dbReference>
<protein>
    <submittedName>
        <fullName evidence="4">Acyl carrier protein</fullName>
    </submittedName>
</protein>
<dbReference type="PROSITE" id="PS50075">
    <property type="entry name" value="CARRIER"/>
    <property type="match status" value="1"/>
</dbReference>
<keyword evidence="5" id="KW-1185">Reference proteome</keyword>
<dbReference type="Proteomes" id="UP001589718">
    <property type="component" value="Unassembled WGS sequence"/>
</dbReference>
<dbReference type="RefSeq" id="WP_345218140.1">
    <property type="nucleotide sequence ID" value="NZ_BAAAXE010000001.1"/>
</dbReference>
<dbReference type="InterPro" id="IPR009081">
    <property type="entry name" value="PP-bd_ACP"/>
</dbReference>
<gene>
    <name evidence="4" type="ORF">ACFFTU_29830</name>
</gene>
<proteinExistence type="predicted"/>
<comment type="caution">
    <text evidence="4">The sequence shown here is derived from an EMBL/GenBank/DDBJ whole genome shotgun (WGS) entry which is preliminary data.</text>
</comment>
<sequence length="84" mass="8960">MQQQEFDRLVERTCSVTVTDPTAPLVDLGVDSLHTIALVMAVEEAYGIEFDPDTLTRLALASSAALREAAEDRAAATPRVGTGN</sequence>
<name>A0ABV5PLQ8_STRCM</name>
<reference evidence="4 5" key="1">
    <citation type="submission" date="2024-09" db="EMBL/GenBank/DDBJ databases">
        <authorList>
            <person name="Sun Q."/>
            <person name="Mori K."/>
        </authorList>
    </citation>
    <scope>NUCLEOTIDE SEQUENCE [LARGE SCALE GENOMIC DNA]</scope>
    <source>
        <strain evidence="4 5">JCM 4362</strain>
    </source>
</reference>
<dbReference type="EMBL" id="JBHMCR010000019">
    <property type="protein sequence ID" value="MFB9524150.1"/>
    <property type="molecule type" value="Genomic_DNA"/>
</dbReference>
<accession>A0ABV5PLQ8</accession>
<dbReference type="PROSITE" id="PS00012">
    <property type="entry name" value="PHOSPHOPANTETHEINE"/>
    <property type="match status" value="1"/>
</dbReference>
<keyword evidence="2" id="KW-0597">Phosphoprotein</keyword>
<evidence type="ECO:0000256" key="2">
    <source>
        <dbReference type="ARBA" id="ARBA00022553"/>
    </source>
</evidence>
<evidence type="ECO:0000313" key="4">
    <source>
        <dbReference type="EMBL" id="MFB9524150.1"/>
    </source>
</evidence>
<feature type="domain" description="Carrier" evidence="3">
    <location>
        <begin position="1"/>
        <end position="74"/>
    </location>
</feature>
<dbReference type="Pfam" id="PF00550">
    <property type="entry name" value="PP-binding"/>
    <property type="match status" value="1"/>
</dbReference>